<dbReference type="InParanoid" id="A0A482XKS2"/>
<dbReference type="STRING" id="195883.A0A482XKS2"/>
<dbReference type="GO" id="GO:0007283">
    <property type="term" value="P:spermatogenesis"/>
    <property type="evidence" value="ECO:0007669"/>
    <property type="project" value="InterPro"/>
</dbReference>
<comment type="caution">
    <text evidence="1">The sequence shown here is derived from an EMBL/GenBank/DDBJ whole genome shotgun (WGS) entry which is preliminary data.</text>
</comment>
<evidence type="ECO:0000313" key="1">
    <source>
        <dbReference type="EMBL" id="RZF46685.1"/>
    </source>
</evidence>
<dbReference type="GO" id="GO:0051308">
    <property type="term" value="P:male meiosis chromosome separation"/>
    <property type="evidence" value="ECO:0007669"/>
    <property type="project" value="TreeGrafter"/>
</dbReference>
<sequence>MELLNNNFNQIYLQIVMDIGYPMSVDNLQNILNALNNALAVGYSIRNSKETAFFFGFSSMNDIFQSIAPFEEKRNFSTTWSILKDLQNMIRSKVQITMEDYEDLLHLALKSAVEEYSSKQKSRGRFDKKSSMEILIITRKYAHNFNSCIERISKNLNVNQLKRIQILKLIDDDSEVEGGEEEEESENEKSSLVNNIKAKLDSEIDDHIKRCIFASYRNLGEMILYMPNKTIYCELSFYNISSRTCKLDLSKVQKMEVVNRIAADGLCESHIFGDPIRVTSSNKMENWMQQVVNRQTFKALCRHLNESDEYLIVRLKNAVSLSTYDYFALRPGADSMLMKSVCSGEMALPATLSIISTDEEMSIQEYAEVGFALRHVARAEEYLPNHFLAGLVPSLLSEPVASAKRGSALIKRNQYNKLEVQLKKMSYHQQVDGESPTIINSQGENGEPASKRRMLLPLDTHLALLNTDTTEDIE</sequence>
<evidence type="ECO:0000313" key="2">
    <source>
        <dbReference type="Proteomes" id="UP000291343"/>
    </source>
</evidence>
<proteinExistence type="predicted"/>
<gene>
    <name evidence="1" type="ORF">LSTR_LSTR002548</name>
</gene>
<name>A0A482XKS2_LAOST</name>
<dbReference type="GO" id="GO:0007127">
    <property type="term" value="P:meiosis I"/>
    <property type="evidence" value="ECO:0007669"/>
    <property type="project" value="InterPro"/>
</dbReference>
<dbReference type="OrthoDB" id="6433824at2759"/>
<accession>A0A482XKS2</accession>
<protein>
    <submittedName>
        <fullName evidence="1">Uncharacterized protein</fullName>
    </submittedName>
</protein>
<dbReference type="InterPro" id="IPR033587">
    <property type="entry name" value="M1AP"/>
</dbReference>
<dbReference type="PANTHER" id="PTHR28642:SF1">
    <property type="entry name" value="MEIOSIS 1 ARREST PROTEIN"/>
    <property type="match status" value="1"/>
</dbReference>
<dbReference type="AlphaFoldDB" id="A0A482XKS2"/>
<dbReference type="Proteomes" id="UP000291343">
    <property type="component" value="Unassembled WGS sequence"/>
</dbReference>
<keyword evidence="2" id="KW-1185">Reference proteome</keyword>
<dbReference type="EMBL" id="QKKF02005739">
    <property type="protein sequence ID" value="RZF46685.1"/>
    <property type="molecule type" value="Genomic_DNA"/>
</dbReference>
<reference evidence="1 2" key="1">
    <citation type="journal article" date="2017" name="Gigascience">
        <title>Genome sequence of the small brown planthopper, Laodelphax striatellus.</title>
        <authorList>
            <person name="Zhu J."/>
            <person name="Jiang F."/>
            <person name="Wang X."/>
            <person name="Yang P."/>
            <person name="Bao Y."/>
            <person name="Zhao W."/>
            <person name="Wang W."/>
            <person name="Lu H."/>
            <person name="Wang Q."/>
            <person name="Cui N."/>
            <person name="Li J."/>
            <person name="Chen X."/>
            <person name="Luo L."/>
            <person name="Yu J."/>
            <person name="Kang L."/>
            <person name="Cui F."/>
        </authorList>
    </citation>
    <scope>NUCLEOTIDE SEQUENCE [LARGE SCALE GENOMIC DNA]</scope>
    <source>
        <strain evidence="1">Lst14</strain>
    </source>
</reference>
<dbReference type="PANTHER" id="PTHR28642">
    <property type="entry name" value="MEIOSIS 1 ARREST PROTEIN"/>
    <property type="match status" value="1"/>
</dbReference>
<organism evidence="1 2">
    <name type="scientific">Laodelphax striatellus</name>
    <name type="common">Small brown planthopper</name>
    <name type="synonym">Delphax striatella</name>
    <dbReference type="NCBI Taxonomy" id="195883"/>
    <lineage>
        <taxon>Eukaryota</taxon>
        <taxon>Metazoa</taxon>
        <taxon>Ecdysozoa</taxon>
        <taxon>Arthropoda</taxon>
        <taxon>Hexapoda</taxon>
        <taxon>Insecta</taxon>
        <taxon>Pterygota</taxon>
        <taxon>Neoptera</taxon>
        <taxon>Paraneoptera</taxon>
        <taxon>Hemiptera</taxon>
        <taxon>Auchenorrhyncha</taxon>
        <taxon>Fulgoroidea</taxon>
        <taxon>Delphacidae</taxon>
        <taxon>Criomorphinae</taxon>
        <taxon>Laodelphax</taxon>
    </lineage>
</organism>